<proteinExistence type="inferred from homology"/>
<evidence type="ECO:0000313" key="5">
    <source>
        <dbReference type="EMBL" id="MBP2027993.1"/>
    </source>
</evidence>
<protein>
    <submittedName>
        <fullName evidence="5">Protein-tyrosine phosphatase</fullName>
        <ecNumber evidence="5">3.1.3.48</ecNumber>
    </submittedName>
</protein>
<evidence type="ECO:0000259" key="4">
    <source>
        <dbReference type="SMART" id="SM00226"/>
    </source>
</evidence>
<dbReference type="EMBL" id="JAGGLI010000019">
    <property type="protein sequence ID" value="MBP2027993.1"/>
    <property type="molecule type" value="Genomic_DNA"/>
</dbReference>
<reference evidence="5 6" key="1">
    <citation type="submission" date="2021-03" db="EMBL/GenBank/DDBJ databases">
        <title>Genomic Encyclopedia of Type Strains, Phase IV (KMG-IV): sequencing the most valuable type-strain genomes for metagenomic binning, comparative biology and taxonomic classification.</title>
        <authorList>
            <person name="Goeker M."/>
        </authorList>
    </citation>
    <scope>NUCLEOTIDE SEQUENCE [LARGE SCALE GENOMIC DNA]</scope>
    <source>
        <strain evidence="5 6">DSM 27512</strain>
    </source>
</reference>
<evidence type="ECO:0000256" key="1">
    <source>
        <dbReference type="ARBA" id="ARBA00011063"/>
    </source>
</evidence>
<dbReference type="PANTHER" id="PTHR11717">
    <property type="entry name" value="LOW MOLECULAR WEIGHT PROTEIN TYROSINE PHOSPHATASE"/>
    <property type="match status" value="1"/>
</dbReference>
<dbReference type="InterPro" id="IPR036196">
    <property type="entry name" value="Ptyr_pPase_sf"/>
</dbReference>
<dbReference type="PANTHER" id="PTHR11717:SF31">
    <property type="entry name" value="LOW MOLECULAR WEIGHT PROTEIN-TYROSINE-PHOSPHATASE ETP-RELATED"/>
    <property type="match status" value="1"/>
</dbReference>
<evidence type="ECO:0000256" key="3">
    <source>
        <dbReference type="ARBA" id="ARBA00022912"/>
    </source>
</evidence>
<dbReference type="InterPro" id="IPR023485">
    <property type="entry name" value="Ptyr_pPase"/>
</dbReference>
<evidence type="ECO:0000313" key="6">
    <source>
        <dbReference type="Proteomes" id="UP001314903"/>
    </source>
</evidence>
<comment type="caution">
    <text evidence="5">The sequence shown here is derived from an EMBL/GenBank/DDBJ whole genome shotgun (WGS) entry which is preliminary data.</text>
</comment>
<dbReference type="Gene3D" id="3.40.50.2300">
    <property type="match status" value="1"/>
</dbReference>
<keyword evidence="3" id="KW-0904">Protein phosphatase</keyword>
<dbReference type="Pfam" id="PF01451">
    <property type="entry name" value="LMWPc"/>
    <property type="match status" value="1"/>
</dbReference>
<dbReference type="InterPro" id="IPR017867">
    <property type="entry name" value="Tyr_phospatase_low_mol_wt"/>
</dbReference>
<evidence type="ECO:0000256" key="2">
    <source>
        <dbReference type="ARBA" id="ARBA00022801"/>
    </source>
</evidence>
<dbReference type="CDD" id="cd16344">
    <property type="entry name" value="LMWPAP"/>
    <property type="match status" value="1"/>
</dbReference>
<organism evidence="5 6">
    <name type="scientific">Acetoanaerobium pronyense</name>
    <dbReference type="NCBI Taxonomy" id="1482736"/>
    <lineage>
        <taxon>Bacteria</taxon>
        <taxon>Bacillati</taxon>
        <taxon>Bacillota</taxon>
        <taxon>Clostridia</taxon>
        <taxon>Peptostreptococcales</taxon>
        <taxon>Filifactoraceae</taxon>
        <taxon>Acetoanaerobium</taxon>
    </lineage>
</organism>
<dbReference type="Proteomes" id="UP001314903">
    <property type="component" value="Unassembled WGS sequence"/>
</dbReference>
<comment type="similarity">
    <text evidence="1">Belongs to the low molecular weight phosphotyrosine protein phosphatase family.</text>
</comment>
<sequence>MIKVAFVCTGNTCRSPMAEAILKSELKDMGENLENYSIYSIGTMAFNGDTASEHSIDAMSEIGVDIKKHRSQRINPENIQADILLTMGRAHKELLLNYDKNLNVYTLKEFADMGEKDINDPFGLGIDSYILVRDEIIDAIKKSVHKIIKISKEENQ</sequence>
<dbReference type="PRINTS" id="PR00719">
    <property type="entry name" value="LMWPTPASE"/>
</dbReference>
<gene>
    <name evidence="5" type="ORF">J2Z35_001792</name>
</gene>
<keyword evidence="2 5" id="KW-0378">Hydrolase</keyword>
<name>A0ABS4KJL9_9FIRM</name>
<dbReference type="GO" id="GO:0004725">
    <property type="term" value="F:protein tyrosine phosphatase activity"/>
    <property type="evidence" value="ECO:0007669"/>
    <property type="project" value="UniProtKB-EC"/>
</dbReference>
<dbReference type="SMART" id="SM00226">
    <property type="entry name" value="LMWPc"/>
    <property type="match status" value="1"/>
</dbReference>
<dbReference type="SUPFAM" id="SSF52788">
    <property type="entry name" value="Phosphotyrosine protein phosphatases I"/>
    <property type="match status" value="1"/>
</dbReference>
<dbReference type="InterPro" id="IPR050438">
    <property type="entry name" value="LMW_PTPase"/>
</dbReference>
<keyword evidence="6" id="KW-1185">Reference proteome</keyword>
<accession>A0ABS4KJL9</accession>
<dbReference type="EC" id="3.1.3.48" evidence="5"/>
<feature type="domain" description="Phosphotyrosine protein phosphatase I" evidence="4">
    <location>
        <begin position="2"/>
        <end position="146"/>
    </location>
</feature>